<comment type="caution">
    <text evidence="1">The sequence shown here is derived from an EMBL/GenBank/DDBJ whole genome shotgun (WGS) entry which is preliminary data.</text>
</comment>
<dbReference type="EMBL" id="JBJUIK010000016">
    <property type="protein sequence ID" value="KAL3500153.1"/>
    <property type="molecule type" value="Genomic_DNA"/>
</dbReference>
<dbReference type="InterPro" id="IPR036410">
    <property type="entry name" value="HSP_DnaJ_Cys-rich_dom_sf"/>
</dbReference>
<dbReference type="Proteomes" id="UP001630127">
    <property type="component" value="Unassembled WGS sequence"/>
</dbReference>
<sequence length="135" mass="14922">MMNSTIFSSPCNVALVDCKFWCLRPTSSSSAAVRLKSGNFKLRASDAEYEAAVFAGSMPETPQDEWGIMCELCAGRGWLVCDFCKGQKTNVKADNKRIYRRCPSCRAVGYILCSKCKVFKCVTFPDASDGVDLIF</sequence>
<organism evidence="1 2">
    <name type="scientific">Cinchona calisaya</name>
    <dbReference type="NCBI Taxonomy" id="153742"/>
    <lineage>
        <taxon>Eukaryota</taxon>
        <taxon>Viridiplantae</taxon>
        <taxon>Streptophyta</taxon>
        <taxon>Embryophyta</taxon>
        <taxon>Tracheophyta</taxon>
        <taxon>Spermatophyta</taxon>
        <taxon>Magnoliopsida</taxon>
        <taxon>eudicotyledons</taxon>
        <taxon>Gunneridae</taxon>
        <taxon>Pentapetalae</taxon>
        <taxon>asterids</taxon>
        <taxon>lamiids</taxon>
        <taxon>Gentianales</taxon>
        <taxon>Rubiaceae</taxon>
        <taxon>Cinchonoideae</taxon>
        <taxon>Cinchoneae</taxon>
        <taxon>Cinchona</taxon>
    </lineage>
</organism>
<accession>A0ABD2XZ29</accession>
<keyword evidence="2" id="KW-1185">Reference proteome</keyword>
<evidence type="ECO:0000313" key="2">
    <source>
        <dbReference type="Proteomes" id="UP001630127"/>
    </source>
</evidence>
<name>A0ABD2XZ29_9GENT</name>
<proteinExistence type="predicted"/>
<reference evidence="1 2" key="1">
    <citation type="submission" date="2024-11" db="EMBL/GenBank/DDBJ databases">
        <title>A near-complete genome assembly of Cinchona calisaya.</title>
        <authorList>
            <person name="Lian D.C."/>
            <person name="Zhao X.W."/>
            <person name="Wei L."/>
        </authorList>
    </citation>
    <scope>NUCLEOTIDE SEQUENCE [LARGE SCALE GENOMIC DNA]</scope>
    <source>
        <tissue evidence="1">Nenye</tissue>
    </source>
</reference>
<evidence type="ECO:0000313" key="1">
    <source>
        <dbReference type="EMBL" id="KAL3500153.1"/>
    </source>
</evidence>
<protein>
    <submittedName>
        <fullName evidence="1">Uncharacterized protein</fullName>
    </submittedName>
</protein>
<dbReference type="AlphaFoldDB" id="A0ABD2XZ29"/>
<dbReference type="SUPFAM" id="SSF57938">
    <property type="entry name" value="DnaJ/Hsp40 cysteine-rich domain"/>
    <property type="match status" value="1"/>
</dbReference>
<gene>
    <name evidence="1" type="ORF">ACH5RR_039246</name>
</gene>